<dbReference type="Proteomes" id="UP001319045">
    <property type="component" value="Chromosome"/>
</dbReference>
<dbReference type="PROSITE" id="PS50846">
    <property type="entry name" value="HMA_2"/>
    <property type="match status" value="1"/>
</dbReference>
<name>A0ABM7P1V4_9BACT</name>
<sequence length="109" mass="12210">MKKYILLFALMLASVAGFAKDIKTVVVTTTPQMHCANCENKIKGNLRFEKGVKKIDTSISDQTVTIQYDADKTTPTKLLKGFTKFGYSARVVEKGEKVKKNEKEVCNNM</sequence>
<dbReference type="InterPro" id="IPR036163">
    <property type="entry name" value="HMA_dom_sf"/>
</dbReference>
<dbReference type="RefSeq" id="WP_207154299.1">
    <property type="nucleotide sequence ID" value="NZ_AP024484.1"/>
</dbReference>
<keyword evidence="4" id="KW-1185">Reference proteome</keyword>
<dbReference type="InterPro" id="IPR006121">
    <property type="entry name" value="HMA_dom"/>
</dbReference>
<reference evidence="3 4" key="1">
    <citation type="journal article" date="2022" name="Int. J. Syst. Evol. Microbiol.">
        <title>Prevotella herbatica sp. nov., a plant polysaccharide-decomposing anaerobic bacterium isolated from a methanogenic reactor.</title>
        <authorList>
            <person name="Uek A."/>
            <person name="Tonouchi A."/>
            <person name="Kaku N."/>
            <person name="Ueki K."/>
        </authorList>
    </citation>
    <scope>NUCLEOTIDE SEQUENCE [LARGE SCALE GENOMIC DNA]</scope>
    <source>
        <strain evidence="3 4">WR041</strain>
    </source>
</reference>
<evidence type="ECO:0000313" key="3">
    <source>
        <dbReference type="EMBL" id="BCS86744.1"/>
    </source>
</evidence>
<dbReference type="SUPFAM" id="SSF55008">
    <property type="entry name" value="HMA, heavy metal-associated domain"/>
    <property type="match status" value="1"/>
</dbReference>
<evidence type="ECO:0000313" key="4">
    <source>
        <dbReference type="Proteomes" id="UP001319045"/>
    </source>
</evidence>
<feature type="signal peptide" evidence="1">
    <location>
        <begin position="1"/>
        <end position="19"/>
    </location>
</feature>
<evidence type="ECO:0000259" key="2">
    <source>
        <dbReference type="PROSITE" id="PS50846"/>
    </source>
</evidence>
<dbReference type="Pfam" id="PF00403">
    <property type="entry name" value="HMA"/>
    <property type="match status" value="1"/>
</dbReference>
<dbReference type="CDD" id="cd00371">
    <property type="entry name" value="HMA"/>
    <property type="match status" value="1"/>
</dbReference>
<dbReference type="EMBL" id="AP024484">
    <property type="protein sequence ID" value="BCS86744.1"/>
    <property type="molecule type" value="Genomic_DNA"/>
</dbReference>
<gene>
    <name evidence="3" type="ORF">prwr041_26370</name>
</gene>
<feature type="domain" description="HMA" evidence="2">
    <location>
        <begin position="24"/>
        <end position="90"/>
    </location>
</feature>
<protein>
    <submittedName>
        <fullName evidence="3">Heavy-metal-associated domain-containing protein</fullName>
    </submittedName>
</protein>
<proteinExistence type="predicted"/>
<feature type="chain" id="PRO_5045901613" evidence="1">
    <location>
        <begin position="20"/>
        <end position="109"/>
    </location>
</feature>
<keyword evidence="1" id="KW-0732">Signal</keyword>
<evidence type="ECO:0000256" key="1">
    <source>
        <dbReference type="SAM" id="SignalP"/>
    </source>
</evidence>
<dbReference type="Gene3D" id="3.30.70.100">
    <property type="match status" value="1"/>
</dbReference>
<accession>A0ABM7P1V4</accession>
<organism evidence="3 4">
    <name type="scientific">Prevotella herbatica</name>
    <dbReference type="NCBI Taxonomy" id="2801997"/>
    <lineage>
        <taxon>Bacteria</taxon>
        <taxon>Pseudomonadati</taxon>
        <taxon>Bacteroidota</taxon>
        <taxon>Bacteroidia</taxon>
        <taxon>Bacteroidales</taxon>
        <taxon>Prevotellaceae</taxon>
        <taxon>Prevotella</taxon>
    </lineage>
</organism>